<keyword evidence="3" id="KW-1185">Reference proteome</keyword>
<dbReference type="RefSeq" id="WP_022637201.1">
    <property type="nucleotide sequence ID" value="NZ_ASJR01000015.1"/>
</dbReference>
<dbReference type="InterPro" id="IPR041497">
    <property type="entry name" value="Thump-like"/>
</dbReference>
<dbReference type="SUPFAM" id="SSF53335">
    <property type="entry name" value="S-adenosyl-L-methionine-dependent methyltransferases"/>
    <property type="match status" value="1"/>
</dbReference>
<gene>
    <name evidence="2" type="ORF">CALK_1766</name>
</gene>
<protein>
    <recommendedName>
        <fullName evidence="1">THUMP-like domain-containing protein</fullName>
    </recommendedName>
</protein>
<evidence type="ECO:0000259" key="1">
    <source>
        <dbReference type="Pfam" id="PF18096"/>
    </source>
</evidence>
<proteinExistence type="predicted"/>
<dbReference type="eggNOG" id="COG2265">
    <property type="taxonomic scope" value="Bacteria"/>
</dbReference>
<name>U7D5N0_9BACT</name>
<dbReference type="Gene3D" id="3.40.50.150">
    <property type="entry name" value="Vaccinia Virus protein VP39"/>
    <property type="match status" value="1"/>
</dbReference>
<sequence length="410" mass="45879">MSNITSAGVAQFFSPMGQELWAKARAEEYDAASFMLAFRNAYPLELLRVVANQLDISTGVRRKFPSLAPRGVVLDRSLFEQASCEAVARFRATYMQGDTLCDITGGAGIDTFFLASSFSTTHYVEIDPVRHALFCENSRRWGASSSSLETFCADSLSYLKDSRQTYDWIFVDPARRSGDGTRHAEMSAWRPDIVAQQQLLCSSARKVGVKIAPAYDITRLRKEISTMESLRVISVGGEVKEIFAQMSAQGDSIRCTLHAVCLTKEGTPFFEISREGHGDRMLPSSSEATYLYDPDAALIKAGLVHETGALFSMSCVAPHGVLLLKNSYEEDFPGRVLRIQHIFSWSKKRTQTYLRTHGVVGATIIRRDFPLSVQEIRRRFHLFGESANTFLYFTTRGCGERIVIHAEREL</sequence>
<dbReference type="EMBL" id="ASJR01000015">
    <property type="protein sequence ID" value="ERP31278.1"/>
    <property type="molecule type" value="Genomic_DNA"/>
</dbReference>
<evidence type="ECO:0000313" key="2">
    <source>
        <dbReference type="EMBL" id="ERP31278.1"/>
    </source>
</evidence>
<dbReference type="OrthoDB" id="1000417at2"/>
<comment type="caution">
    <text evidence="2">The sequence shown here is derived from an EMBL/GenBank/DDBJ whole genome shotgun (WGS) entry which is preliminary data.</text>
</comment>
<dbReference type="AlphaFoldDB" id="U7D5N0"/>
<dbReference type="Proteomes" id="UP000017148">
    <property type="component" value="Unassembled WGS sequence"/>
</dbReference>
<dbReference type="Pfam" id="PF18096">
    <property type="entry name" value="Thump_like"/>
    <property type="match status" value="1"/>
</dbReference>
<organism evidence="2 3">
    <name type="scientific">Chitinivibrio alkaliphilus ACht1</name>
    <dbReference type="NCBI Taxonomy" id="1313304"/>
    <lineage>
        <taxon>Bacteria</taxon>
        <taxon>Pseudomonadati</taxon>
        <taxon>Fibrobacterota</taxon>
        <taxon>Chitinivibrionia</taxon>
        <taxon>Chitinivibrionales</taxon>
        <taxon>Chitinivibrionaceae</taxon>
        <taxon>Chitinivibrio</taxon>
    </lineage>
</organism>
<evidence type="ECO:0000313" key="3">
    <source>
        <dbReference type="Proteomes" id="UP000017148"/>
    </source>
</evidence>
<reference evidence="2 3" key="1">
    <citation type="journal article" date="2013" name="Environ. Microbiol.">
        <title>Genome analysis of Chitinivibrio alkaliphilus gen. nov., sp. nov., a novel extremely haloalkaliphilic anaerobic chitinolytic bacterium from the candidate phylum Termite Group 3.</title>
        <authorList>
            <person name="Sorokin D.Y."/>
            <person name="Gumerov V.M."/>
            <person name="Rakitin A.L."/>
            <person name="Beletsky A.V."/>
            <person name="Damste J.S."/>
            <person name="Muyzer G."/>
            <person name="Mardanov A.V."/>
            <person name="Ravin N.V."/>
        </authorList>
    </citation>
    <scope>NUCLEOTIDE SEQUENCE [LARGE SCALE GENOMIC DNA]</scope>
    <source>
        <strain evidence="2 3">ACht1</strain>
    </source>
</reference>
<accession>U7D5N0</accession>
<feature type="domain" description="THUMP-like" evidence="1">
    <location>
        <begin position="334"/>
        <end position="408"/>
    </location>
</feature>
<dbReference type="STRING" id="1313304.CALK_1766"/>
<dbReference type="InterPro" id="IPR029063">
    <property type="entry name" value="SAM-dependent_MTases_sf"/>
</dbReference>